<feature type="domain" description="CNA-B" evidence="9">
    <location>
        <begin position="603"/>
        <end position="685"/>
    </location>
</feature>
<dbReference type="GO" id="GO:0005518">
    <property type="term" value="F:collagen binding"/>
    <property type="evidence" value="ECO:0007669"/>
    <property type="project" value="InterPro"/>
</dbReference>
<dbReference type="Gene3D" id="2.60.40.10">
    <property type="entry name" value="Immunoglobulins"/>
    <property type="match status" value="1"/>
</dbReference>
<comment type="caution">
    <text evidence="12">The sequence shown here is derived from an EMBL/GenBank/DDBJ whole genome shotgun (WGS) entry which is preliminary data.</text>
</comment>
<sequence length="1493" mass="166421">MVFPTLIGGIFSTGTQVFAAELGGGAIIDSVKMDKTDLYNGERVGISVTFSEKEGIGIKNGDTITMSLPPELIGIVSSAELKDPATGKVLGEAKIVNDQVICTFNSTAEELINVKGYFYFKVRVDSQTEGTISKTTDFGVNIPDIDYTVTYEKGEAGNDDDYPFFSKYGHMSEDGSNKITWQVIINQPKKELVHDGTNQKLIEVDDTSAADQTLLADSFRYFIEDKDKNFTWLSQAEFSQYGTLEIDPANGNHFNVKLFAKEISNHKFGLVYDTHINDLSKKEFANDYTANYQITGEEQTIEKNTSYTENNSAGGGGSGDLPEKGSARLVKSLENKADVLLPGITFELFNAANQSLGSYQTDDQGQINVKNMELGQYYFKEVSAPEQFDVDQTKQYPFEIKENSATGELIPVTNKIKKTSLNLTKFWVGPETTSIDVRIYADGQDINRQVTIEKASNWQLLVTNLDKYNVDGSLINYTVQEVNVPAGYESVVTGNNDTGLTITNTNIEKLSIPVIKKWQGKATDSVEVSLKRNNKITDKTIQLSPANNWRAEFTDLAKYDSKGKEISYSVVEAELAGYVATYTGNTQDGFTITNTRSTSITIPVTKKWVGPVGKPVTVELFSNGVTTGRSVKLTANQNWTSAFTNLPEYDENGQEIIYTLKEIQQENYDVTITGSAKEGFTVTNTNNEKVTIPVKKEWLGPVGEKVIIHLLAKGVDTSKSLELTSQKNWQGAFTDLPKYTETGEEISYTIKEDKLENYFSLIDGNAKEGFLVTNINSEQVDLPVKKKWQGKKQDSVKIYAQVNGLLLPDVFIVLSEENNWEGTIDYLPKYDSAGELFRYTVVEEELSGYVTTYAGDQDTGYTVTNTRADSTSIPVTKKWVGPVGGDVVVKLFANGKDTAISLTLEANQNWEGKFTNLPTYDDKGIEIKYTVEEIVQENYESSIKGNPTEGFVITNTNKEEISIPVKKVWNGPEKDAITVFLYNDKNVKIKEMTINEAMNWQASFDHLPKYNSDGKAINYFIREENMENYRPLIQGSKEAGYTINNINTEKVAVSVIKKWVGPIAGRVQVNLVKNGQMLSNYLTLDQTTNWQGTFSELEKYQADGTENKYTIVETVGYKNYDAAISGTAETGYTVTNKNSETITIPVAKEWVGPIGESATIELFRDSETTPLKLVLNADNDWKGEFADLPKYDDAGNEYNYQIKEVTVANYEGEVTGDSETGFVVTNTNIEKIQIPVTKKWVGPAAENVTIQLKQNDVLMNSELLLNAENNWQGTFVYLPKYDKFGEEYQYTLTEKSLENYRSEITGTPETGFVVTNTNCEKIQLPVKKKWIGKKADEVQIKLMKNGVPIEEMLSLNEENQWQGKFTDLPKYDDAGVENQYTVIEEELPGYQSEVTGDVSTGFIVTNRYLGTEENLPNPSRPELPNAGDLSGKPELVRELGNQMSVGDQDHQLPKTNSKQENYLWLGVLSVSLGMLSYGMCYRKMGSKTISKTK</sequence>
<proteinExistence type="predicted"/>
<dbReference type="InterPro" id="IPR041033">
    <property type="entry name" value="SpaA_PFL_dom_1"/>
</dbReference>
<evidence type="ECO:0000259" key="9">
    <source>
        <dbReference type="Pfam" id="PF05738"/>
    </source>
</evidence>
<dbReference type="EMBL" id="JAVBVO010000004">
    <property type="protein sequence ID" value="MDZ5759923.1"/>
    <property type="molecule type" value="Genomic_DNA"/>
</dbReference>
<dbReference type="SUPFAM" id="SSF49478">
    <property type="entry name" value="Cna protein B-type domain"/>
    <property type="match status" value="12"/>
</dbReference>
<dbReference type="Proteomes" id="UP001290462">
    <property type="component" value="Unassembled WGS sequence"/>
</dbReference>
<dbReference type="Pfam" id="PF05738">
    <property type="entry name" value="Cna_B"/>
    <property type="match status" value="11"/>
</dbReference>
<evidence type="ECO:0000313" key="12">
    <source>
        <dbReference type="EMBL" id="MDZ5759923.1"/>
    </source>
</evidence>
<keyword evidence="2" id="KW-0134">Cell wall</keyword>
<evidence type="ECO:0000256" key="6">
    <source>
        <dbReference type="SAM" id="MobiDB-lite"/>
    </source>
</evidence>
<dbReference type="InterPro" id="IPR008454">
    <property type="entry name" value="Collagen-bd_Cna-like_B-typ_dom"/>
</dbReference>
<dbReference type="InterPro" id="IPR013783">
    <property type="entry name" value="Ig-like_fold"/>
</dbReference>
<dbReference type="InterPro" id="IPR008456">
    <property type="entry name" value="Collagen-bd_dom"/>
</dbReference>
<evidence type="ECO:0000256" key="2">
    <source>
        <dbReference type="ARBA" id="ARBA00022512"/>
    </source>
</evidence>
<name>A0AAW9JWC4_CARML</name>
<evidence type="ECO:0000259" key="11">
    <source>
        <dbReference type="Pfam" id="PF17961"/>
    </source>
</evidence>
<evidence type="ECO:0000256" key="7">
    <source>
        <dbReference type="SAM" id="Phobius"/>
    </source>
</evidence>
<evidence type="ECO:0000259" key="10">
    <source>
        <dbReference type="Pfam" id="PF17802"/>
    </source>
</evidence>
<evidence type="ECO:0000256" key="5">
    <source>
        <dbReference type="ARBA" id="ARBA00023088"/>
    </source>
</evidence>
<dbReference type="GO" id="GO:0007155">
    <property type="term" value="P:cell adhesion"/>
    <property type="evidence" value="ECO:0007669"/>
    <property type="project" value="InterPro"/>
</dbReference>
<accession>A0AAW9JWC4</accession>
<dbReference type="Gene3D" id="2.60.40.740">
    <property type="match status" value="1"/>
</dbReference>
<keyword evidence="4" id="KW-0732">Signal</keyword>
<organism evidence="12 13">
    <name type="scientific">Carnobacterium maltaromaticum</name>
    <name type="common">Carnobacterium piscicola</name>
    <dbReference type="NCBI Taxonomy" id="2751"/>
    <lineage>
        <taxon>Bacteria</taxon>
        <taxon>Bacillati</taxon>
        <taxon>Bacillota</taxon>
        <taxon>Bacilli</taxon>
        <taxon>Lactobacillales</taxon>
        <taxon>Carnobacteriaceae</taxon>
        <taxon>Carnobacterium</taxon>
    </lineage>
</organism>
<dbReference type="Gene3D" id="2.60.40.1140">
    <property type="entry name" value="Collagen-binding surface protein Cna, B-type domain"/>
    <property type="match status" value="11"/>
</dbReference>
<keyword evidence="5" id="KW-0572">Peptidoglycan-anchor</keyword>
<feature type="domain" description="SDR-like Ig" evidence="11">
    <location>
        <begin position="40"/>
        <end position="128"/>
    </location>
</feature>
<keyword evidence="7" id="KW-0812">Transmembrane</keyword>
<keyword evidence="3" id="KW-0964">Secreted</keyword>
<feature type="transmembrane region" description="Helical" evidence="7">
    <location>
        <begin position="1462"/>
        <end position="1481"/>
    </location>
</feature>
<reference evidence="12" key="1">
    <citation type="submission" date="2023-08" db="EMBL/GenBank/DDBJ databases">
        <title>Genomic characterization of piscicolin 126 produced by Carnobacterium maltaromaticum CM22 strain isolated from salmon (Salmo salar).</title>
        <authorList>
            <person name="Gonzalez-Gragera E."/>
            <person name="Garcia-Lopez J.D."/>
            <person name="Teso-Perez C."/>
            <person name="Gimenez-Hernandez I."/>
            <person name="Peralta-Sanchez J.M."/>
            <person name="Valdivia E."/>
            <person name="Montalban-Lopez M."/>
            <person name="Martin-Platero A.M."/>
            <person name="Banos A."/>
            <person name="Martinez-Bueno M."/>
        </authorList>
    </citation>
    <scope>NUCLEOTIDE SEQUENCE</scope>
    <source>
        <strain evidence="12">CM22</strain>
    </source>
</reference>
<dbReference type="Gene3D" id="2.60.40.1280">
    <property type="match status" value="1"/>
</dbReference>
<feature type="domain" description="CNA-B" evidence="9">
    <location>
        <begin position="1326"/>
        <end position="1406"/>
    </location>
</feature>
<feature type="domain" description="CNA-B" evidence="9">
    <location>
        <begin position="431"/>
        <end position="505"/>
    </location>
</feature>
<dbReference type="InterPro" id="IPR008966">
    <property type="entry name" value="Adhesion_dom_sf"/>
</dbReference>
<dbReference type="InterPro" id="IPR011252">
    <property type="entry name" value="Fibrogen-bd_dom1"/>
</dbReference>
<feature type="domain" description="CNA-B" evidence="9">
    <location>
        <begin position="1155"/>
        <end position="1227"/>
    </location>
</feature>
<feature type="domain" description="CNA-B" evidence="9">
    <location>
        <begin position="1064"/>
        <end position="1137"/>
    </location>
</feature>
<evidence type="ECO:0000259" key="8">
    <source>
        <dbReference type="Pfam" id="PF05737"/>
    </source>
</evidence>
<feature type="domain" description="CNA-B" evidence="9">
    <location>
        <begin position="703"/>
        <end position="774"/>
    </location>
</feature>
<feature type="domain" description="CNA-B" evidence="9">
    <location>
        <begin position="875"/>
        <end position="956"/>
    </location>
</feature>
<protein>
    <submittedName>
        <fullName evidence="12">Cna B-type domain-containing protein</fullName>
    </submittedName>
</protein>
<feature type="domain" description="CNA-B" evidence="9">
    <location>
        <begin position="1235"/>
        <end position="1317"/>
    </location>
</feature>
<comment type="subcellular location">
    <subcellularLocation>
        <location evidence="1">Secreted</location>
        <location evidence="1">Cell wall</location>
        <topology evidence="1">Peptidoglycan-anchor</topology>
    </subcellularLocation>
</comment>
<gene>
    <name evidence="12" type="ORF">RAK27_14770</name>
</gene>
<dbReference type="InterPro" id="IPR041171">
    <property type="entry name" value="SDR_Ig"/>
</dbReference>
<feature type="domain" description="CNA-B" evidence="9">
    <location>
        <begin position="963"/>
        <end position="1045"/>
    </location>
</feature>
<dbReference type="CDD" id="cd00222">
    <property type="entry name" value="CollagenBindB"/>
    <property type="match status" value="11"/>
</dbReference>
<feature type="domain" description="SpaA-like prealbumin fold" evidence="10">
    <location>
        <begin position="338"/>
        <end position="408"/>
    </location>
</feature>
<evidence type="ECO:0000256" key="3">
    <source>
        <dbReference type="ARBA" id="ARBA00022525"/>
    </source>
</evidence>
<feature type="domain" description="CNA-B" evidence="9">
    <location>
        <begin position="513"/>
        <end position="595"/>
    </location>
</feature>
<evidence type="ECO:0000313" key="13">
    <source>
        <dbReference type="Proteomes" id="UP001290462"/>
    </source>
</evidence>
<dbReference type="Pfam" id="PF17802">
    <property type="entry name" value="SpaA"/>
    <property type="match status" value="1"/>
</dbReference>
<evidence type="ECO:0000256" key="4">
    <source>
        <dbReference type="ARBA" id="ARBA00022729"/>
    </source>
</evidence>
<feature type="domain" description="Collagen binding" evidence="8">
    <location>
        <begin position="164"/>
        <end position="298"/>
    </location>
</feature>
<dbReference type="Pfam" id="PF05737">
    <property type="entry name" value="Collagen_bind"/>
    <property type="match status" value="1"/>
</dbReference>
<evidence type="ECO:0000256" key="1">
    <source>
        <dbReference type="ARBA" id="ARBA00004168"/>
    </source>
</evidence>
<keyword evidence="7" id="KW-0472">Membrane</keyword>
<feature type="region of interest" description="Disordered" evidence="6">
    <location>
        <begin position="1412"/>
        <end position="1433"/>
    </location>
</feature>
<keyword evidence="7" id="KW-1133">Transmembrane helix</keyword>
<dbReference type="Pfam" id="PF17961">
    <property type="entry name" value="Big_8"/>
    <property type="match status" value="1"/>
</dbReference>
<dbReference type="SUPFAM" id="SSF49401">
    <property type="entry name" value="Bacterial adhesins"/>
    <property type="match status" value="2"/>
</dbReference>
<feature type="domain" description="CNA-B" evidence="9">
    <location>
        <begin position="783"/>
        <end position="866"/>
    </location>
</feature>